<dbReference type="NCBIfam" id="NF009710">
    <property type="entry name" value="PRK13239.1"/>
    <property type="match status" value="1"/>
</dbReference>
<dbReference type="InterPro" id="IPR004927">
    <property type="entry name" value="MerB"/>
</dbReference>
<evidence type="ECO:0000256" key="4">
    <source>
        <dbReference type="ARBA" id="ARBA00018180"/>
    </source>
</evidence>
<dbReference type="Proteomes" id="UP000579647">
    <property type="component" value="Unassembled WGS sequence"/>
</dbReference>
<evidence type="ECO:0000256" key="3">
    <source>
        <dbReference type="ARBA" id="ARBA00013237"/>
    </source>
</evidence>
<keyword evidence="5" id="KW-0475">Mercuric resistance</keyword>
<dbReference type="RefSeq" id="WP_184365017.1">
    <property type="nucleotide sequence ID" value="NZ_BAAAKM010000077.1"/>
</dbReference>
<evidence type="ECO:0000256" key="8">
    <source>
        <dbReference type="ARBA" id="ARBA00025326"/>
    </source>
</evidence>
<keyword evidence="7 11" id="KW-0456">Lyase</keyword>
<dbReference type="InterPro" id="IPR024259">
    <property type="entry name" value="MerB_HTH_dom"/>
</dbReference>
<dbReference type="InterPro" id="IPR053717">
    <property type="entry name" value="MerB_lyase_sf"/>
</dbReference>
<evidence type="ECO:0000256" key="1">
    <source>
        <dbReference type="ARBA" id="ARBA00000165"/>
    </source>
</evidence>
<dbReference type="InterPro" id="IPR036390">
    <property type="entry name" value="WH_DNA-bd_sf"/>
</dbReference>
<dbReference type="EC" id="4.99.1.2" evidence="3"/>
<evidence type="ECO:0000256" key="7">
    <source>
        <dbReference type="ARBA" id="ARBA00023239"/>
    </source>
</evidence>
<organism evidence="11 12">
    <name type="scientific">Nocardiopsis metallicus</name>
    <dbReference type="NCBI Taxonomy" id="179819"/>
    <lineage>
        <taxon>Bacteria</taxon>
        <taxon>Bacillati</taxon>
        <taxon>Actinomycetota</taxon>
        <taxon>Actinomycetes</taxon>
        <taxon>Streptosporangiales</taxon>
        <taxon>Nocardiopsidaceae</taxon>
        <taxon>Nocardiopsis</taxon>
    </lineage>
</organism>
<dbReference type="AlphaFoldDB" id="A0A840WHB2"/>
<proteinExistence type="inferred from homology"/>
<dbReference type="Gene3D" id="3.30.450.410">
    <property type="match status" value="1"/>
</dbReference>
<dbReference type="Pfam" id="PF12324">
    <property type="entry name" value="HTH_15"/>
    <property type="match status" value="1"/>
</dbReference>
<evidence type="ECO:0000256" key="5">
    <source>
        <dbReference type="ARBA" id="ARBA00022466"/>
    </source>
</evidence>
<dbReference type="GO" id="GO:0018836">
    <property type="term" value="F:alkylmercury lyase activity"/>
    <property type="evidence" value="ECO:0007669"/>
    <property type="project" value="UniProtKB-EC"/>
</dbReference>
<evidence type="ECO:0000313" key="12">
    <source>
        <dbReference type="Proteomes" id="UP000579647"/>
    </source>
</evidence>
<keyword evidence="6" id="KW-0476">Mercury</keyword>
<accession>A0A840WHB2</accession>
<dbReference type="EMBL" id="JACHDO010000001">
    <property type="protein sequence ID" value="MBB5491305.1"/>
    <property type="molecule type" value="Genomic_DNA"/>
</dbReference>
<reference evidence="11 12" key="1">
    <citation type="submission" date="2020-08" db="EMBL/GenBank/DDBJ databases">
        <title>Sequencing the genomes of 1000 actinobacteria strains.</title>
        <authorList>
            <person name="Klenk H.-P."/>
        </authorList>
    </citation>
    <scope>NUCLEOTIDE SEQUENCE [LARGE SCALE GENOMIC DNA]</scope>
    <source>
        <strain evidence="11 12">DSM 44598</strain>
    </source>
</reference>
<evidence type="ECO:0000313" key="11">
    <source>
        <dbReference type="EMBL" id="MBB5491305.1"/>
    </source>
</evidence>
<comment type="similarity">
    <text evidence="2">Belongs to the MerB family.</text>
</comment>
<dbReference type="PIRSF" id="PIRSF001458">
    <property type="entry name" value="MerB"/>
    <property type="match status" value="1"/>
</dbReference>
<name>A0A840WHB2_9ACTN</name>
<dbReference type="Pfam" id="PF03243">
    <property type="entry name" value="MerB"/>
    <property type="match status" value="1"/>
</dbReference>
<dbReference type="SUPFAM" id="SSF46785">
    <property type="entry name" value="Winged helix' DNA-binding domain"/>
    <property type="match status" value="1"/>
</dbReference>
<keyword evidence="12" id="KW-1185">Reference proteome</keyword>
<evidence type="ECO:0000256" key="6">
    <source>
        <dbReference type="ARBA" id="ARBA00022914"/>
    </source>
</evidence>
<gene>
    <name evidence="11" type="ORF">HNR07_002442</name>
</gene>
<dbReference type="GO" id="GO:0046689">
    <property type="term" value="P:response to mercury ion"/>
    <property type="evidence" value="ECO:0007669"/>
    <property type="project" value="UniProtKB-KW"/>
</dbReference>
<comment type="caution">
    <text evidence="11">The sequence shown here is derived from an EMBL/GenBank/DDBJ whole genome shotgun (WGS) entry which is preliminary data.</text>
</comment>
<comment type="function">
    <text evidence="8">Cleaves the carbon-mercury bond of organomercurials such as phenylmercuric acetate. One product is Hg(2+), which is subsequently detoxified by the mercuric reductase.</text>
</comment>
<dbReference type="PRINTS" id="PR01699">
    <property type="entry name" value="ORGNOHGLYASE"/>
</dbReference>
<evidence type="ECO:0000256" key="2">
    <source>
        <dbReference type="ARBA" id="ARBA00009443"/>
    </source>
</evidence>
<sequence length="215" mass="23416">MDTTSDQIADRLTTAFSTADHARARPWLWSTLLRLLSQGRPVTTGQLSAATDASREEVREALATLPDTEYDDAGRIVGSGLTLNPTPHRFEVDGRHLYTWCALDTLMFPAVLGRTAHVASPCHATGTLVQLTVEPDRITRVEPATAVVSLLVPDDVTFVRSSFCDQVHFFASAEATRPWLAEHPEATAVPVEQALALGLRFTTTLKDPDQDGCCC</sequence>
<protein>
    <recommendedName>
        <fullName evidence="4">Alkylmercury lyase</fullName>
        <ecNumber evidence="3">4.99.1.2</ecNumber>
    </recommendedName>
    <alternativeName>
        <fullName evidence="9">Organomercurial lyase</fullName>
    </alternativeName>
</protein>
<comment type="catalytic activity">
    <reaction evidence="1">
        <text>an alkylmercury + H(+) = an alkane + Hg(2+)</text>
        <dbReference type="Rhea" id="RHEA:18777"/>
        <dbReference type="ChEBI" id="CHEBI:15378"/>
        <dbReference type="ChEBI" id="CHEBI:16793"/>
        <dbReference type="ChEBI" id="CHEBI:18310"/>
        <dbReference type="ChEBI" id="CHEBI:83725"/>
        <dbReference type="EC" id="4.99.1.2"/>
    </reaction>
</comment>
<dbReference type="SUPFAM" id="SSF160387">
    <property type="entry name" value="NosL/MerB-like"/>
    <property type="match status" value="1"/>
</dbReference>
<feature type="domain" description="Alkylmercury lyase helix-turn-helix" evidence="10">
    <location>
        <begin position="7"/>
        <end position="80"/>
    </location>
</feature>
<dbReference type="NCBIfam" id="NF033555">
    <property type="entry name" value="lyase_MerB"/>
    <property type="match status" value="1"/>
</dbReference>
<evidence type="ECO:0000259" key="10">
    <source>
        <dbReference type="Pfam" id="PF12324"/>
    </source>
</evidence>
<evidence type="ECO:0000256" key="9">
    <source>
        <dbReference type="ARBA" id="ARBA00031271"/>
    </source>
</evidence>